<dbReference type="GO" id="GO:0031419">
    <property type="term" value="F:cobalamin binding"/>
    <property type="evidence" value="ECO:0007669"/>
    <property type="project" value="InterPro"/>
</dbReference>
<reference evidence="8 9" key="1">
    <citation type="submission" date="2024-04" db="EMBL/GenBank/DDBJ databases">
        <authorList>
            <person name="Rising A."/>
            <person name="Reimegard J."/>
            <person name="Sonavane S."/>
            <person name="Akerstrom W."/>
            <person name="Nylinder S."/>
            <person name="Hedman E."/>
            <person name="Kallberg Y."/>
        </authorList>
    </citation>
    <scope>NUCLEOTIDE SEQUENCE [LARGE SCALE GENOMIC DNA]</scope>
</reference>
<evidence type="ECO:0000256" key="5">
    <source>
        <dbReference type="PIRSR" id="PIRSR602157-1"/>
    </source>
</evidence>
<dbReference type="CDD" id="cd00112">
    <property type="entry name" value="LDLa"/>
    <property type="match status" value="1"/>
</dbReference>
<feature type="disulfide bond" evidence="7">
    <location>
        <begin position="165"/>
        <end position="180"/>
    </location>
</feature>
<dbReference type="Gene3D" id="4.10.400.10">
    <property type="entry name" value="Low-density Lipoprotein Receptor"/>
    <property type="match status" value="1"/>
</dbReference>
<name>A0AAV2BYY3_9ARAC</name>
<dbReference type="SUPFAM" id="SSF57424">
    <property type="entry name" value="LDL receptor-like module"/>
    <property type="match status" value="1"/>
</dbReference>
<dbReference type="EMBL" id="CAXIEN010000647">
    <property type="protein sequence ID" value="CAL1301273.1"/>
    <property type="molecule type" value="Genomic_DNA"/>
</dbReference>
<evidence type="ECO:0000256" key="2">
    <source>
        <dbReference type="ARBA" id="ARBA00022525"/>
    </source>
</evidence>
<keyword evidence="2" id="KW-0964">Secreted</keyword>
<feature type="disulfide bond" evidence="6">
    <location>
        <begin position="308"/>
        <end position="348"/>
    </location>
</feature>
<keyword evidence="9" id="KW-1185">Reference proteome</keyword>
<comment type="caution">
    <text evidence="8">The sequence shown here is derived from an EMBL/GenBank/DDBJ whole genome shotgun (WGS) entry which is preliminary data.</text>
</comment>
<feature type="binding site" evidence="5">
    <location>
        <begin position="546"/>
        <end position="548"/>
    </location>
    <ligand>
        <name>cyanocob(III)alamin</name>
        <dbReference type="ChEBI" id="CHEBI:17439"/>
    </ligand>
</feature>
<dbReference type="Gene3D" id="2.170.130.30">
    <property type="match status" value="1"/>
</dbReference>
<dbReference type="InterPro" id="IPR051588">
    <property type="entry name" value="Cobalamin_Transport"/>
</dbReference>
<evidence type="ECO:0000313" key="9">
    <source>
        <dbReference type="Proteomes" id="UP001497382"/>
    </source>
</evidence>
<organism evidence="8 9">
    <name type="scientific">Larinioides sclopetarius</name>
    <dbReference type="NCBI Taxonomy" id="280406"/>
    <lineage>
        <taxon>Eukaryota</taxon>
        <taxon>Metazoa</taxon>
        <taxon>Ecdysozoa</taxon>
        <taxon>Arthropoda</taxon>
        <taxon>Chelicerata</taxon>
        <taxon>Arachnida</taxon>
        <taxon>Araneae</taxon>
        <taxon>Araneomorphae</taxon>
        <taxon>Entelegynae</taxon>
        <taxon>Araneoidea</taxon>
        <taxon>Araneidae</taxon>
        <taxon>Larinioides</taxon>
    </lineage>
</organism>
<dbReference type="InterPro" id="IPR002172">
    <property type="entry name" value="LDrepeatLR_classA_rpt"/>
</dbReference>
<feature type="binding site" evidence="5">
    <location>
        <position position="387"/>
    </location>
    <ligand>
        <name>cyanocob(III)alamin</name>
        <dbReference type="ChEBI" id="CHEBI:17439"/>
    </ligand>
</feature>
<evidence type="ECO:0000256" key="3">
    <source>
        <dbReference type="ARBA" id="ARBA00022729"/>
    </source>
</evidence>
<gene>
    <name evidence="8" type="ORF">LARSCL_LOCUS22419</name>
</gene>
<dbReference type="GO" id="GO:0015889">
    <property type="term" value="P:cobalamin transport"/>
    <property type="evidence" value="ECO:0007669"/>
    <property type="project" value="InterPro"/>
</dbReference>
<dbReference type="InterPro" id="IPR036055">
    <property type="entry name" value="LDL_receptor-like_sf"/>
</dbReference>
<dbReference type="PANTHER" id="PTHR10559:SF18">
    <property type="entry name" value="TRANSCOBALAMIN II"/>
    <property type="match status" value="1"/>
</dbReference>
<proteinExistence type="predicted"/>
<keyword evidence="4 6" id="KW-1015">Disulfide bond</keyword>
<evidence type="ECO:0000256" key="1">
    <source>
        <dbReference type="ARBA" id="ARBA00004613"/>
    </source>
</evidence>
<sequence>MICLRGKLYFLFCFHMEGIKILALAFLLWGFQLHAVQCRTCITWNLSSLYWNSRYNYPRCWTIPVPSGYFIDLKVHSMESEHTCDEDYVRIDTEGVSDGYKFCSSDVNKNPVIALGDVNVTHEIKPKTGLLSKYFIDYTIKTLECMKKNSFKCDSKSCISEEKVCDGVKDCKDGKDETGCKTGVLTIKEVPEIRKNAISWLKRKRTAVSGWREDTPRAVVALYLAGAATFNGTVLEEELMAKQTEFVTAVALLRSSLTNFELSMSINALLVTCHDPRLFYGHNLVKRLKEQVEESGNFSHPLAYLTLCNANESWPLRPASDLNSILDSNLEYPFSKDVQALSLMALSCELKRNGKTSDVFNETTRTLFTNTIKNFRKIQAHDGSFGNVYTTALITQALFSSGQEQSRYWNLNAAIKYLIKELSSPSVDLLATYLALPILNRKSLVDISYVNCSANYRKHGEDLINKFNEFEEPNIRVQYSLYIGEEKPVVHTIPLRVPTNYTAYQVMELAEEENPKYRFESKNTTEKMYVYKIANVKNDPEAGKFWLLYVGVANSSKPLKHLTKGPDEVILSDKDHLVFWYKTATIL</sequence>
<evidence type="ECO:0000256" key="7">
    <source>
        <dbReference type="PROSITE-ProRule" id="PRU00124"/>
    </source>
</evidence>
<dbReference type="Pfam" id="PF01122">
    <property type="entry name" value="Cobalamin_bind"/>
    <property type="match status" value="1"/>
</dbReference>
<protein>
    <submittedName>
        <fullName evidence="8">Uncharacterized protein</fullName>
    </submittedName>
</protein>
<keyword evidence="5" id="KW-0170">Cobalt</keyword>
<dbReference type="Gene3D" id="1.50.10.20">
    <property type="match status" value="1"/>
</dbReference>
<evidence type="ECO:0000256" key="6">
    <source>
        <dbReference type="PIRSR" id="PIRSR602157-2"/>
    </source>
</evidence>
<feature type="binding site" evidence="5">
    <location>
        <position position="337"/>
    </location>
    <ligand>
        <name>cyanocob(III)alamin</name>
        <dbReference type="ChEBI" id="CHEBI:17439"/>
    </ligand>
</feature>
<dbReference type="SMART" id="SM00192">
    <property type="entry name" value="LDLa"/>
    <property type="match status" value="1"/>
</dbReference>
<feature type="binding site" evidence="5">
    <location>
        <begin position="529"/>
        <end position="530"/>
    </location>
    <ligand>
        <name>cyanocob(III)alamin</name>
        <dbReference type="ChEBI" id="CHEBI:17439"/>
    </ligand>
</feature>
<keyword evidence="3" id="KW-0732">Signal</keyword>
<evidence type="ECO:0000313" key="8">
    <source>
        <dbReference type="EMBL" id="CAL1301273.1"/>
    </source>
</evidence>
<dbReference type="GO" id="GO:0005615">
    <property type="term" value="C:extracellular space"/>
    <property type="evidence" value="ECO:0007669"/>
    <property type="project" value="TreeGrafter"/>
</dbReference>
<comment type="subcellular location">
    <subcellularLocation>
        <location evidence="1">Secreted</location>
    </subcellularLocation>
</comment>
<dbReference type="Proteomes" id="UP001497382">
    <property type="component" value="Unassembled WGS sequence"/>
</dbReference>
<accession>A0AAV2BYY3</accession>
<dbReference type="Pfam" id="PF00057">
    <property type="entry name" value="Ldl_recept_a"/>
    <property type="match status" value="1"/>
</dbReference>
<dbReference type="InterPro" id="IPR002157">
    <property type="entry name" value="Cbl-bd_prot"/>
</dbReference>
<dbReference type="PROSITE" id="PS50068">
    <property type="entry name" value="LDLRA_2"/>
    <property type="match status" value="1"/>
</dbReference>
<dbReference type="AlphaFoldDB" id="A0AAV2BYY3"/>
<comment type="caution">
    <text evidence="7">Lacks conserved residue(s) required for the propagation of feature annotation.</text>
</comment>
<dbReference type="PANTHER" id="PTHR10559">
    <property type="entry name" value="TRANSCOBALAMIN-1/GASTRIC INTRINSIC FACTOR"/>
    <property type="match status" value="1"/>
</dbReference>
<feature type="disulfide bond" evidence="7">
    <location>
        <begin position="153"/>
        <end position="171"/>
    </location>
</feature>
<evidence type="ECO:0000256" key="4">
    <source>
        <dbReference type="ARBA" id="ARBA00023157"/>
    </source>
</evidence>